<name>A0ABR6BBI8_9PSEU</name>
<dbReference type="PANTHER" id="PTHR43671:SF13">
    <property type="entry name" value="SERINE_THREONINE-PROTEIN KINASE NEK2"/>
    <property type="match status" value="1"/>
</dbReference>
<dbReference type="InterPro" id="IPR011009">
    <property type="entry name" value="Kinase-like_dom_sf"/>
</dbReference>
<keyword evidence="5 11" id="KW-0418">Kinase</keyword>
<feature type="region of interest" description="Disordered" evidence="8">
    <location>
        <begin position="316"/>
        <end position="367"/>
    </location>
</feature>
<reference evidence="11 12" key="1">
    <citation type="submission" date="2020-08" db="EMBL/GenBank/DDBJ databases">
        <title>Genomic Encyclopedia of Archaeal and Bacterial Type Strains, Phase II (KMG-II): from individual species to whole genera.</title>
        <authorList>
            <person name="Goeker M."/>
        </authorList>
    </citation>
    <scope>NUCLEOTIDE SEQUENCE [LARGE SCALE GENOMIC DNA]</scope>
    <source>
        <strain evidence="11 12">DSM 43850</strain>
    </source>
</reference>
<evidence type="ECO:0000313" key="11">
    <source>
        <dbReference type="EMBL" id="MBA8924180.1"/>
    </source>
</evidence>
<dbReference type="SMART" id="SM00220">
    <property type="entry name" value="S_TKc"/>
    <property type="match status" value="1"/>
</dbReference>
<keyword evidence="9" id="KW-0472">Membrane</keyword>
<evidence type="ECO:0000256" key="3">
    <source>
        <dbReference type="ARBA" id="ARBA00022679"/>
    </source>
</evidence>
<keyword evidence="11" id="KW-0723">Serine/threonine-protein kinase</keyword>
<dbReference type="PROSITE" id="PS00108">
    <property type="entry name" value="PROTEIN_KINASE_ST"/>
    <property type="match status" value="1"/>
</dbReference>
<keyword evidence="12" id="KW-1185">Reference proteome</keyword>
<evidence type="ECO:0000313" key="12">
    <source>
        <dbReference type="Proteomes" id="UP000517916"/>
    </source>
</evidence>
<dbReference type="SUPFAM" id="SSF56112">
    <property type="entry name" value="Protein kinase-like (PK-like)"/>
    <property type="match status" value="1"/>
</dbReference>
<feature type="compositionally biased region" description="Low complexity" evidence="8">
    <location>
        <begin position="358"/>
        <end position="367"/>
    </location>
</feature>
<evidence type="ECO:0000256" key="2">
    <source>
        <dbReference type="ARBA" id="ARBA00012513"/>
    </source>
</evidence>
<evidence type="ECO:0000259" key="10">
    <source>
        <dbReference type="PROSITE" id="PS50011"/>
    </source>
</evidence>
<dbReference type="PROSITE" id="PS50011">
    <property type="entry name" value="PROTEIN_KINASE_DOM"/>
    <property type="match status" value="1"/>
</dbReference>
<evidence type="ECO:0000256" key="1">
    <source>
        <dbReference type="ARBA" id="ARBA00010886"/>
    </source>
</evidence>
<keyword evidence="9" id="KW-1133">Transmembrane helix</keyword>
<dbReference type="Gene3D" id="1.10.510.10">
    <property type="entry name" value="Transferase(Phosphotransferase) domain 1"/>
    <property type="match status" value="1"/>
</dbReference>
<evidence type="ECO:0000256" key="4">
    <source>
        <dbReference type="ARBA" id="ARBA00022741"/>
    </source>
</evidence>
<feature type="transmembrane region" description="Helical" evidence="9">
    <location>
        <begin position="292"/>
        <end position="312"/>
    </location>
</feature>
<dbReference type="InterPro" id="IPR008271">
    <property type="entry name" value="Ser/Thr_kinase_AS"/>
</dbReference>
<keyword evidence="9" id="KW-0812">Transmembrane</keyword>
<dbReference type="Gene3D" id="3.30.200.20">
    <property type="entry name" value="Phosphorylase Kinase, domain 1"/>
    <property type="match status" value="1"/>
</dbReference>
<dbReference type="PANTHER" id="PTHR43671">
    <property type="entry name" value="SERINE/THREONINE-PROTEIN KINASE NEK"/>
    <property type="match status" value="1"/>
</dbReference>
<dbReference type="InterPro" id="IPR017441">
    <property type="entry name" value="Protein_kinase_ATP_BS"/>
</dbReference>
<protein>
    <recommendedName>
        <fullName evidence="2">non-specific serine/threonine protein kinase</fullName>
        <ecNumber evidence="2">2.7.11.1</ecNumber>
    </recommendedName>
</protein>
<keyword evidence="6 7" id="KW-0067">ATP-binding</keyword>
<sequence>MGNNGDLVAERYRLVSRVGSGAMGVVWRAEDTLLHRDVAVKELLVHPGMSQAQSDEARRRAMREGRIAARLHHPNATAVYDVVQHEGRPCLIMEYLPSQSLADLLAAQPVLPAARVARIGVQLAAALAAAQKAGVVHRDVKPANVLLAADGTVKLTDFGISQATTDGTMTGTGLLAGTPAYLAPEIARGQEGGFASDVFSLGATLYAAVEGAPPFGVDSNPIALLHRIATQEATEPAQAGPLTAPLVAMLRQDPEDRPTAQQVHEVLSAVVEAAAAEVPAAAAPDQQRRRRVLLLAAAAVVVVIGLAVVVVLNTPNQSPAADGQPPAVTTGSAKPTTTAPTTTTTTTTTTQQPPPSTTTPSTTTAAPQDLSAQLTSAITSYYGLVPHDLAQGWNRMTAGYQQGHAGGYAGYQGFWQQYTSASASDVVASPPDRVTATIAYVHRDGHVTQERTQFGLVQQDGQWKIASSAVVG</sequence>
<dbReference type="Pfam" id="PF00069">
    <property type="entry name" value="Pkinase"/>
    <property type="match status" value="1"/>
</dbReference>
<proteinExistence type="inferred from homology"/>
<dbReference type="GO" id="GO:0004674">
    <property type="term" value="F:protein serine/threonine kinase activity"/>
    <property type="evidence" value="ECO:0007669"/>
    <property type="project" value="UniProtKB-KW"/>
</dbReference>
<feature type="binding site" evidence="7">
    <location>
        <position position="41"/>
    </location>
    <ligand>
        <name>ATP</name>
        <dbReference type="ChEBI" id="CHEBI:30616"/>
    </ligand>
</feature>
<keyword evidence="4 7" id="KW-0547">Nucleotide-binding</keyword>
<feature type="compositionally biased region" description="Low complexity" evidence="8">
    <location>
        <begin position="329"/>
        <end position="351"/>
    </location>
</feature>
<feature type="domain" description="Protein kinase" evidence="10">
    <location>
        <begin position="12"/>
        <end position="267"/>
    </location>
</feature>
<organism evidence="11 12">
    <name type="scientific">Kutzneria viridogrisea</name>
    <dbReference type="NCBI Taxonomy" id="47990"/>
    <lineage>
        <taxon>Bacteria</taxon>
        <taxon>Bacillati</taxon>
        <taxon>Actinomycetota</taxon>
        <taxon>Actinomycetes</taxon>
        <taxon>Pseudonocardiales</taxon>
        <taxon>Pseudonocardiaceae</taxon>
        <taxon>Kutzneria</taxon>
    </lineage>
</organism>
<accession>A0ABR6BBI8</accession>
<evidence type="ECO:0000256" key="6">
    <source>
        <dbReference type="ARBA" id="ARBA00022840"/>
    </source>
</evidence>
<keyword evidence="3" id="KW-0808">Transferase</keyword>
<gene>
    <name evidence="11" type="ORF">BC739_001377</name>
</gene>
<dbReference type="CDD" id="cd14014">
    <property type="entry name" value="STKc_PknB_like"/>
    <property type="match status" value="1"/>
</dbReference>
<dbReference type="PROSITE" id="PS00107">
    <property type="entry name" value="PROTEIN_KINASE_ATP"/>
    <property type="match status" value="1"/>
</dbReference>
<dbReference type="EMBL" id="JACJID010000001">
    <property type="protein sequence ID" value="MBA8924180.1"/>
    <property type="molecule type" value="Genomic_DNA"/>
</dbReference>
<comment type="similarity">
    <text evidence="1">Belongs to the protein kinase superfamily. NEK Ser/Thr protein kinase family. NIMA subfamily.</text>
</comment>
<evidence type="ECO:0000256" key="7">
    <source>
        <dbReference type="PROSITE-ProRule" id="PRU10141"/>
    </source>
</evidence>
<evidence type="ECO:0000256" key="9">
    <source>
        <dbReference type="SAM" id="Phobius"/>
    </source>
</evidence>
<dbReference type="EC" id="2.7.11.1" evidence="2"/>
<dbReference type="RefSeq" id="WP_025358167.1">
    <property type="nucleotide sequence ID" value="NZ_BAAABQ010000079.1"/>
</dbReference>
<comment type="caution">
    <text evidence="11">The sequence shown here is derived from an EMBL/GenBank/DDBJ whole genome shotgun (WGS) entry which is preliminary data.</text>
</comment>
<dbReference type="Proteomes" id="UP000517916">
    <property type="component" value="Unassembled WGS sequence"/>
</dbReference>
<dbReference type="InterPro" id="IPR000719">
    <property type="entry name" value="Prot_kinase_dom"/>
</dbReference>
<evidence type="ECO:0000256" key="5">
    <source>
        <dbReference type="ARBA" id="ARBA00022777"/>
    </source>
</evidence>
<dbReference type="InterPro" id="IPR050660">
    <property type="entry name" value="NEK_Ser/Thr_kinase"/>
</dbReference>
<evidence type="ECO:0000256" key="8">
    <source>
        <dbReference type="SAM" id="MobiDB-lite"/>
    </source>
</evidence>